<accession>A0A1C7LRD9</accession>
<keyword evidence="2" id="KW-1133">Transmembrane helix</keyword>
<dbReference type="Proteomes" id="UP000092993">
    <property type="component" value="Unassembled WGS sequence"/>
</dbReference>
<feature type="region of interest" description="Disordered" evidence="1">
    <location>
        <begin position="85"/>
        <end position="140"/>
    </location>
</feature>
<sequence>MSEQKYSEPSLGKASRIMIPDDDAEGTTVCAGTRDYGKFRVVLYYFVTYLSRILITQALGWGTLIVAAGVSYYYARKDINERRQLQEAAGSRPADKLDWRSKIERENKPKPNANQSPSLAPIPGASPLSAPVEKSKGGPS</sequence>
<comment type="caution">
    <text evidence="3">The sequence shown here is derived from an EMBL/GenBank/DDBJ whole genome shotgun (WGS) entry which is preliminary data.</text>
</comment>
<evidence type="ECO:0000256" key="2">
    <source>
        <dbReference type="SAM" id="Phobius"/>
    </source>
</evidence>
<evidence type="ECO:0000313" key="4">
    <source>
        <dbReference type="Proteomes" id="UP000092993"/>
    </source>
</evidence>
<reference evidence="3 4" key="1">
    <citation type="submission" date="2016-03" db="EMBL/GenBank/DDBJ databases">
        <title>Whole genome sequencing of Grifola frondosa 9006-11.</title>
        <authorList>
            <person name="Min B."/>
            <person name="Park H."/>
            <person name="Kim J.-G."/>
            <person name="Cho H."/>
            <person name="Oh Y.-L."/>
            <person name="Kong W.-S."/>
            <person name="Choi I.-G."/>
        </authorList>
    </citation>
    <scope>NUCLEOTIDE SEQUENCE [LARGE SCALE GENOMIC DNA]</scope>
    <source>
        <strain evidence="3 4">9006-11</strain>
    </source>
</reference>
<dbReference type="EMBL" id="LUGG01000024">
    <property type="protein sequence ID" value="OBZ67331.1"/>
    <property type="molecule type" value="Genomic_DNA"/>
</dbReference>
<keyword evidence="4" id="KW-1185">Reference proteome</keyword>
<keyword evidence="2" id="KW-0472">Membrane</keyword>
<organism evidence="3 4">
    <name type="scientific">Grifola frondosa</name>
    <name type="common">Maitake</name>
    <name type="synonym">Polyporus frondosus</name>
    <dbReference type="NCBI Taxonomy" id="5627"/>
    <lineage>
        <taxon>Eukaryota</taxon>
        <taxon>Fungi</taxon>
        <taxon>Dikarya</taxon>
        <taxon>Basidiomycota</taxon>
        <taxon>Agaricomycotina</taxon>
        <taxon>Agaricomycetes</taxon>
        <taxon>Polyporales</taxon>
        <taxon>Grifolaceae</taxon>
        <taxon>Grifola</taxon>
    </lineage>
</organism>
<dbReference type="OrthoDB" id="2559326at2759"/>
<feature type="transmembrane region" description="Helical" evidence="2">
    <location>
        <begin position="53"/>
        <end position="75"/>
    </location>
</feature>
<dbReference type="InterPro" id="IPR031833">
    <property type="entry name" value="DUF4748"/>
</dbReference>
<dbReference type="PANTHER" id="PTHR41800:SF1">
    <property type="entry name" value="EXPRESSED PROTEIN"/>
    <property type="match status" value="1"/>
</dbReference>
<evidence type="ECO:0000256" key="1">
    <source>
        <dbReference type="SAM" id="MobiDB-lite"/>
    </source>
</evidence>
<protein>
    <submittedName>
        <fullName evidence="3">Uncharacterized protein</fullName>
    </submittedName>
</protein>
<keyword evidence="2" id="KW-0812">Transmembrane</keyword>
<name>A0A1C7LRD9_GRIFR</name>
<evidence type="ECO:0000313" key="3">
    <source>
        <dbReference type="EMBL" id="OBZ67331.1"/>
    </source>
</evidence>
<dbReference type="Pfam" id="PF15932">
    <property type="entry name" value="DUF4748"/>
    <property type="match status" value="1"/>
</dbReference>
<feature type="compositionally biased region" description="Basic and acidic residues" evidence="1">
    <location>
        <begin position="93"/>
        <end position="109"/>
    </location>
</feature>
<proteinExistence type="predicted"/>
<dbReference type="PANTHER" id="PTHR41800">
    <property type="entry name" value="EXPRESSED PROTEIN"/>
    <property type="match status" value="1"/>
</dbReference>
<dbReference type="AlphaFoldDB" id="A0A1C7LRD9"/>
<gene>
    <name evidence="3" type="ORF">A0H81_12704</name>
</gene>